<comment type="caution">
    <text evidence="1">The sequence shown here is derived from an EMBL/GenBank/DDBJ whole genome shotgun (WGS) entry which is preliminary data.</text>
</comment>
<keyword evidence="2" id="KW-1185">Reference proteome</keyword>
<organism evidence="1 2">
    <name type="scientific">Naganishia vaughanmartiniae</name>
    <dbReference type="NCBI Taxonomy" id="1424756"/>
    <lineage>
        <taxon>Eukaryota</taxon>
        <taxon>Fungi</taxon>
        <taxon>Dikarya</taxon>
        <taxon>Basidiomycota</taxon>
        <taxon>Agaricomycotina</taxon>
        <taxon>Tremellomycetes</taxon>
        <taxon>Filobasidiales</taxon>
        <taxon>Filobasidiaceae</taxon>
        <taxon>Naganishia</taxon>
    </lineage>
</organism>
<sequence length="224" mass="24989">MTSHIREQASGPTLIVCTVLTGILLMAILENICPMTWNAAIGQVCSRIALVGRFNLEPEIPELSMPSDIDLECDDNLEDLRPPEDEPKMPIIRNAIHFHAAAMPSNFDPSVSSQQYPATKKNWTMVRVTGYRKLLRMTLPVFDDSAEVPYHSMQRKMNLIVDGGGARLRSQERSSELPNGIVDCAKYFDPYDGSVPPRATPSTVSFPGIDLRRLDDSRLSFALR</sequence>
<name>A0ACC2XJS9_9TREE</name>
<dbReference type="Proteomes" id="UP001243375">
    <property type="component" value="Unassembled WGS sequence"/>
</dbReference>
<evidence type="ECO:0000313" key="2">
    <source>
        <dbReference type="Proteomes" id="UP001243375"/>
    </source>
</evidence>
<proteinExistence type="predicted"/>
<reference evidence="1" key="1">
    <citation type="submission" date="2023-04" db="EMBL/GenBank/DDBJ databases">
        <title>Draft Genome sequencing of Naganishia species isolated from polar environments using Oxford Nanopore Technology.</title>
        <authorList>
            <person name="Leo P."/>
            <person name="Venkateswaran K."/>
        </authorList>
    </citation>
    <scope>NUCLEOTIDE SEQUENCE</scope>
    <source>
        <strain evidence="1">MNA-CCFEE 5425</strain>
    </source>
</reference>
<accession>A0ACC2XJS9</accession>
<dbReference type="EMBL" id="JASBWU010000002">
    <property type="protein sequence ID" value="KAJ9124270.1"/>
    <property type="molecule type" value="Genomic_DNA"/>
</dbReference>
<protein>
    <submittedName>
        <fullName evidence="1">Uncharacterized protein</fullName>
    </submittedName>
</protein>
<evidence type="ECO:0000313" key="1">
    <source>
        <dbReference type="EMBL" id="KAJ9124270.1"/>
    </source>
</evidence>
<gene>
    <name evidence="1" type="ORF">QFC22_001070</name>
</gene>